<reference evidence="1 2" key="1">
    <citation type="journal article" date="2019" name="Nat. Ecol. Evol.">
        <title>Megaphylogeny resolves global patterns of mushroom evolution.</title>
        <authorList>
            <person name="Varga T."/>
            <person name="Krizsan K."/>
            <person name="Foldi C."/>
            <person name="Dima B."/>
            <person name="Sanchez-Garcia M."/>
            <person name="Sanchez-Ramirez S."/>
            <person name="Szollosi G.J."/>
            <person name="Szarkandi J.G."/>
            <person name="Papp V."/>
            <person name="Albert L."/>
            <person name="Andreopoulos W."/>
            <person name="Angelini C."/>
            <person name="Antonin V."/>
            <person name="Barry K.W."/>
            <person name="Bougher N.L."/>
            <person name="Buchanan P."/>
            <person name="Buyck B."/>
            <person name="Bense V."/>
            <person name="Catcheside P."/>
            <person name="Chovatia M."/>
            <person name="Cooper J."/>
            <person name="Damon W."/>
            <person name="Desjardin D."/>
            <person name="Finy P."/>
            <person name="Geml J."/>
            <person name="Haridas S."/>
            <person name="Hughes K."/>
            <person name="Justo A."/>
            <person name="Karasinski D."/>
            <person name="Kautmanova I."/>
            <person name="Kiss B."/>
            <person name="Kocsube S."/>
            <person name="Kotiranta H."/>
            <person name="LaButti K.M."/>
            <person name="Lechner B.E."/>
            <person name="Liimatainen K."/>
            <person name="Lipzen A."/>
            <person name="Lukacs Z."/>
            <person name="Mihaltcheva S."/>
            <person name="Morgado L.N."/>
            <person name="Niskanen T."/>
            <person name="Noordeloos M.E."/>
            <person name="Ohm R.A."/>
            <person name="Ortiz-Santana B."/>
            <person name="Ovrebo C."/>
            <person name="Racz N."/>
            <person name="Riley R."/>
            <person name="Savchenko A."/>
            <person name="Shiryaev A."/>
            <person name="Soop K."/>
            <person name="Spirin V."/>
            <person name="Szebenyi C."/>
            <person name="Tomsovsky M."/>
            <person name="Tulloss R.E."/>
            <person name="Uehling J."/>
            <person name="Grigoriev I.V."/>
            <person name="Vagvolgyi C."/>
            <person name="Papp T."/>
            <person name="Martin F.M."/>
            <person name="Miettinen O."/>
            <person name="Hibbett D.S."/>
            <person name="Nagy L.G."/>
        </authorList>
    </citation>
    <scope>NUCLEOTIDE SEQUENCE [LARGE SCALE GENOMIC DNA]</scope>
    <source>
        <strain evidence="1 2">NL-1719</strain>
    </source>
</reference>
<evidence type="ECO:0000313" key="2">
    <source>
        <dbReference type="Proteomes" id="UP000308600"/>
    </source>
</evidence>
<gene>
    <name evidence="1" type="ORF">BDN72DRAFT_840928</name>
</gene>
<dbReference type="EMBL" id="ML208335">
    <property type="protein sequence ID" value="TFK69209.1"/>
    <property type="molecule type" value="Genomic_DNA"/>
</dbReference>
<evidence type="ECO:0000313" key="1">
    <source>
        <dbReference type="EMBL" id="TFK69209.1"/>
    </source>
</evidence>
<sequence>MKLNGTPCARTPARQWIDSLIYADKRVFVIDKPPGLICQPNPNANRQKLNDFSHLLQSFRREFNLEEEPLPVHRLDKGTTGALVLARSLSTARELSRQFQQGIIQKTYLALVRGGAESFHDQKAGKIRVQLETDDGHVSSITSSNRTGGKPTATDWELLASSDNAPLSLLRLTLLTGHKHQLRVHAAQCLRTPILGDALYSKSVISNLITDRTFVPEGRVFLHASTISMERYRTTGPNKRFGLKIRAPLPADFLRACHDLGILVSSEDARGGLYINGERVEDGKISDVEGKWMGKYK</sequence>
<dbReference type="Proteomes" id="UP000308600">
    <property type="component" value="Unassembled WGS sequence"/>
</dbReference>
<keyword evidence="2" id="KW-1185">Reference proteome</keyword>
<protein>
    <submittedName>
        <fullName evidence="1">Pseudouridine synthase</fullName>
    </submittedName>
</protein>
<organism evidence="1 2">
    <name type="scientific">Pluteus cervinus</name>
    <dbReference type="NCBI Taxonomy" id="181527"/>
    <lineage>
        <taxon>Eukaryota</taxon>
        <taxon>Fungi</taxon>
        <taxon>Dikarya</taxon>
        <taxon>Basidiomycota</taxon>
        <taxon>Agaricomycotina</taxon>
        <taxon>Agaricomycetes</taxon>
        <taxon>Agaricomycetidae</taxon>
        <taxon>Agaricales</taxon>
        <taxon>Pluteineae</taxon>
        <taxon>Pluteaceae</taxon>
        <taxon>Pluteus</taxon>
    </lineage>
</organism>
<proteinExistence type="predicted"/>
<name>A0ACD3AV33_9AGAR</name>
<accession>A0ACD3AV33</accession>